<dbReference type="GO" id="GO:0005783">
    <property type="term" value="C:endoplasmic reticulum"/>
    <property type="evidence" value="ECO:0007669"/>
    <property type="project" value="TreeGrafter"/>
</dbReference>
<evidence type="ECO:0000256" key="6">
    <source>
        <dbReference type="PIRSR" id="PIRSR601382-1"/>
    </source>
</evidence>
<proteinExistence type="inferred from homology"/>
<dbReference type="Gene3D" id="1.50.10.10">
    <property type="match status" value="1"/>
</dbReference>
<evidence type="ECO:0000256" key="2">
    <source>
        <dbReference type="ARBA" id="ARBA00004922"/>
    </source>
</evidence>
<dbReference type="OrthoDB" id="8118055at2759"/>
<evidence type="ECO:0000256" key="3">
    <source>
        <dbReference type="ARBA" id="ARBA00007658"/>
    </source>
</evidence>
<feature type="region of interest" description="Disordered" evidence="10">
    <location>
        <begin position="35"/>
        <end position="61"/>
    </location>
</feature>
<dbReference type="SUPFAM" id="SSF48225">
    <property type="entry name" value="Seven-hairpin glycosidases"/>
    <property type="match status" value="1"/>
</dbReference>
<dbReference type="EMBL" id="ML977157">
    <property type="protein sequence ID" value="KAF1986343.1"/>
    <property type="molecule type" value="Genomic_DNA"/>
</dbReference>
<feature type="binding site" evidence="7">
    <location>
        <position position="582"/>
    </location>
    <ligand>
        <name>Ca(2+)</name>
        <dbReference type="ChEBI" id="CHEBI:29108"/>
    </ligand>
</feature>
<dbReference type="InterPro" id="IPR036026">
    <property type="entry name" value="Seven-hairpin_glycosidases"/>
</dbReference>
<dbReference type="GO" id="GO:0005975">
    <property type="term" value="P:carbohydrate metabolic process"/>
    <property type="evidence" value="ECO:0007669"/>
    <property type="project" value="InterPro"/>
</dbReference>
<feature type="compositionally biased region" description="Acidic residues" evidence="10">
    <location>
        <begin position="47"/>
        <end position="58"/>
    </location>
</feature>
<keyword evidence="4 9" id="KW-0378">Hydrolase</keyword>
<sequence length="591" mass="66217">MSLVNRRSRLLLLVVIFFISTTLFLRNQIIPPQNSRIPSQSVASTSTDDEESASDPEVSEPGVFSWKDVAERYPVRSFAQLPTGRPSPLPKIQYDFPANVPDSSTAALQRGRQLEVKRVFKRCWDAYKEYAWLHDELKPLTLGFANPFGGWSATLIDNLDTLWIMGFKDEYDMAVEAAANINFGPESSMTEVVNVFETTIRHLGGILSAYDLTGGKDERLLRKAIELGDMLYASFDTPNRMPVTRWKPRAFVTGEIQRAADSGILAELASSSLEFTRLSQVTGDPKYFDAIQRITNIMDEQQNKTKLPGMWPIAIDVATPNLLDGSEFGIGAMADSAFEYLPKMYALLGGLRPADQYLRMYNTFIETAITHLFFRPMTPTKANILFSGKATTSRSSVSLIPEAQHLSCFVGGMVGLGGRLSSNTSQDMIARQLTDGCIWAYNSSLLGIMPETFQLLPCPSHAPCPWDEPAWRAAAQKGRPPGFTTISDAHYNLRPEAIESIFYLYRMTGDASLQDTAWDMFKRIEKQSHTTIANAAIRDVTVNYAPKTDRMESFWLAETLKYFFLLFGEEGVVGLDEWVFNTEAHPFRIPK</sequence>
<keyword evidence="7" id="KW-0106">Calcium</keyword>
<name>A0A6G1GZF1_9PEZI</name>
<dbReference type="InterPro" id="IPR001382">
    <property type="entry name" value="Glyco_hydro_47"/>
</dbReference>
<comment type="similarity">
    <text evidence="3 9">Belongs to the glycosyl hydrolase 47 family.</text>
</comment>
<protein>
    <recommendedName>
        <fullName evidence="9">alpha-1,2-Mannosidase</fullName>
        <ecNumber evidence="9">3.2.1.-</ecNumber>
    </recommendedName>
</protein>
<keyword evidence="9" id="KW-0326">Glycosidase</keyword>
<evidence type="ECO:0000256" key="5">
    <source>
        <dbReference type="ARBA" id="ARBA00023157"/>
    </source>
</evidence>
<gene>
    <name evidence="11" type="ORF">K402DRAFT_393822</name>
</gene>
<evidence type="ECO:0000256" key="10">
    <source>
        <dbReference type="SAM" id="MobiDB-lite"/>
    </source>
</evidence>
<dbReference type="PROSITE" id="PS00268">
    <property type="entry name" value="CECROPIN"/>
    <property type="match status" value="1"/>
</dbReference>
<feature type="active site" evidence="6">
    <location>
        <position position="496"/>
    </location>
</feature>
<reference evidence="11" key="1">
    <citation type="journal article" date="2020" name="Stud. Mycol.">
        <title>101 Dothideomycetes genomes: a test case for predicting lifestyles and emergence of pathogens.</title>
        <authorList>
            <person name="Haridas S."/>
            <person name="Albert R."/>
            <person name="Binder M."/>
            <person name="Bloem J."/>
            <person name="Labutti K."/>
            <person name="Salamov A."/>
            <person name="Andreopoulos B."/>
            <person name="Baker S."/>
            <person name="Barry K."/>
            <person name="Bills G."/>
            <person name="Bluhm B."/>
            <person name="Cannon C."/>
            <person name="Castanera R."/>
            <person name="Culley D."/>
            <person name="Daum C."/>
            <person name="Ezra D."/>
            <person name="Gonzalez J."/>
            <person name="Henrissat B."/>
            <person name="Kuo A."/>
            <person name="Liang C."/>
            <person name="Lipzen A."/>
            <person name="Lutzoni F."/>
            <person name="Magnuson J."/>
            <person name="Mondo S."/>
            <person name="Nolan M."/>
            <person name="Ohm R."/>
            <person name="Pangilinan J."/>
            <person name="Park H.-J."/>
            <person name="Ramirez L."/>
            <person name="Alfaro M."/>
            <person name="Sun H."/>
            <person name="Tritt A."/>
            <person name="Yoshinaga Y."/>
            <person name="Zwiers L.-H."/>
            <person name="Turgeon B."/>
            <person name="Goodwin S."/>
            <person name="Spatafora J."/>
            <person name="Crous P."/>
            <person name="Grigoriev I."/>
        </authorList>
    </citation>
    <scope>NUCLEOTIDE SEQUENCE</scope>
    <source>
        <strain evidence="11">CBS 113979</strain>
    </source>
</reference>
<comment type="pathway">
    <text evidence="2">Protein modification; protein glycosylation.</text>
</comment>
<dbReference type="GO" id="GO:0004571">
    <property type="term" value="F:mannosyl-oligosaccharide 1,2-alpha-mannosidase activity"/>
    <property type="evidence" value="ECO:0007669"/>
    <property type="project" value="InterPro"/>
</dbReference>
<feature type="active site" evidence="6">
    <location>
        <position position="335"/>
    </location>
</feature>
<dbReference type="GO" id="GO:0016020">
    <property type="term" value="C:membrane"/>
    <property type="evidence" value="ECO:0007669"/>
    <property type="project" value="InterPro"/>
</dbReference>
<dbReference type="EC" id="3.2.1.-" evidence="9"/>
<feature type="active site" description="Proton donor" evidence="6">
    <location>
        <position position="197"/>
    </location>
</feature>
<dbReference type="PRINTS" id="PR00747">
    <property type="entry name" value="GLYHDRLASE47"/>
</dbReference>
<dbReference type="UniPathway" id="UPA00378"/>
<keyword evidence="7" id="KW-0479">Metal-binding</keyword>
<evidence type="ECO:0000256" key="9">
    <source>
        <dbReference type="RuleBase" id="RU361193"/>
    </source>
</evidence>
<organism evidence="11 12">
    <name type="scientific">Aulographum hederae CBS 113979</name>
    <dbReference type="NCBI Taxonomy" id="1176131"/>
    <lineage>
        <taxon>Eukaryota</taxon>
        <taxon>Fungi</taxon>
        <taxon>Dikarya</taxon>
        <taxon>Ascomycota</taxon>
        <taxon>Pezizomycotina</taxon>
        <taxon>Dothideomycetes</taxon>
        <taxon>Pleosporomycetidae</taxon>
        <taxon>Aulographales</taxon>
        <taxon>Aulographaceae</taxon>
    </lineage>
</organism>
<evidence type="ECO:0000256" key="4">
    <source>
        <dbReference type="ARBA" id="ARBA00022801"/>
    </source>
</evidence>
<feature type="active site" description="Proton donor" evidence="6">
    <location>
        <position position="451"/>
    </location>
</feature>
<keyword evidence="12" id="KW-1185">Reference proteome</keyword>
<evidence type="ECO:0000313" key="11">
    <source>
        <dbReference type="EMBL" id="KAF1986343.1"/>
    </source>
</evidence>
<keyword evidence="5 8" id="KW-1015">Disulfide bond</keyword>
<feature type="disulfide bond" evidence="8">
    <location>
        <begin position="408"/>
        <end position="437"/>
    </location>
</feature>
<evidence type="ECO:0000313" key="12">
    <source>
        <dbReference type="Proteomes" id="UP000800041"/>
    </source>
</evidence>
<dbReference type="Pfam" id="PF01532">
    <property type="entry name" value="Glyco_hydro_47"/>
    <property type="match status" value="1"/>
</dbReference>
<dbReference type="InterPro" id="IPR012341">
    <property type="entry name" value="6hp_glycosidase-like_sf"/>
</dbReference>
<accession>A0A6G1GZF1</accession>
<dbReference type="AlphaFoldDB" id="A0A6G1GZF1"/>
<dbReference type="GO" id="GO:0036503">
    <property type="term" value="P:ERAD pathway"/>
    <property type="evidence" value="ECO:0007669"/>
    <property type="project" value="UniProtKB-ARBA"/>
</dbReference>
<dbReference type="InterPro" id="IPR050749">
    <property type="entry name" value="Glycosyl_Hydrolase_47"/>
</dbReference>
<dbReference type="GO" id="GO:0005509">
    <property type="term" value="F:calcium ion binding"/>
    <property type="evidence" value="ECO:0007669"/>
    <property type="project" value="InterPro"/>
</dbReference>
<comment type="cofactor">
    <cofactor evidence="1 7">
        <name>Ca(2+)</name>
        <dbReference type="ChEBI" id="CHEBI:29108"/>
    </cofactor>
</comment>
<dbReference type="Proteomes" id="UP000800041">
    <property type="component" value="Unassembled WGS sequence"/>
</dbReference>
<evidence type="ECO:0000256" key="7">
    <source>
        <dbReference type="PIRSR" id="PIRSR601382-2"/>
    </source>
</evidence>
<dbReference type="PANTHER" id="PTHR11742">
    <property type="entry name" value="MANNOSYL-OLIGOSACCHARIDE ALPHA-1,2-MANNOSIDASE-RELATED"/>
    <property type="match status" value="1"/>
</dbReference>
<dbReference type="PANTHER" id="PTHR11742:SF89">
    <property type="entry name" value="ALPHA-1,2-MANNOSIDASE"/>
    <property type="match status" value="1"/>
</dbReference>
<evidence type="ECO:0000256" key="8">
    <source>
        <dbReference type="PIRSR" id="PIRSR601382-3"/>
    </source>
</evidence>
<evidence type="ECO:0000256" key="1">
    <source>
        <dbReference type="ARBA" id="ARBA00001913"/>
    </source>
</evidence>
<dbReference type="FunFam" id="1.50.10.10:FF:000037">
    <property type="entry name" value="alpha-1,2-Mannosidase"/>
    <property type="match status" value="1"/>
</dbReference>